<evidence type="ECO:0000256" key="1">
    <source>
        <dbReference type="SAM" id="MobiDB-lite"/>
    </source>
</evidence>
<proteinExistence type="predicted"/>
<feature type="compositionally biased region" description="Low complexity" evidence="1">
    <location>
        <begin position="69"/>
        <end position="78"/>
    </location>
</feature>
<feature type="region of interest" description="Disordered" evidence="1">
    <location>
        <begin position="63"/>
        <end position="117"/>
    </location>
</feature>
<organism evidence="2 3">
    <name type="scientific">Polytolypa hystricis (strain UAMH7299)</name>
    <dbReference type="NCBI Taxonomy" id="1447883"/>
    <lineage>
        <taxon>Eukaryota</taxon>
        <taxon>Fungi</taxon>
        <taxon>Dikarya</taxon>
        <taxon>Ascomycota</taxon>
        <taxon>Pezizomycotina</taxon>
        <taxon>Eurotiomycetes</taxon>
        <taxon>Eurotiomycetidae</taxon>
        <taxon>Onygenales</taxon>
        <taxon>Onygenales incertae sedis</taxon>
        <taxon>Polytolypa</taxon>
    </lineage>
</organism>
<dbReference type="InterPro" id="IPR036322">
    <property type="entry name" value="WD40_repeat_dom_sf"/>
</dbReference>
<reference evidence="2 3" key="1">
    <citation type="submission" date="2017-10" db="EMBL/GenBank/DDBJ databases">
        <title>Comparative genomics in systemic dimorphic fungi from Ajellomycetaceae.</title>
        <authorList>
            <person name="Munoz J.F."/>
            <person name="Mcewen J.G."/>
            <person name="Clay O.K."/>
            <person name="Cuomo C.A."/>
        </authorList>
    </citation>
    <scope>NUCLEOTIDE SEQUENCE [LARGE SCALE GENOMIC DNA]</scope>
    <source>
        <strain evidence="2 3">UAMH7299</strain>
    </source>
</reference>
<feature type="region of interest" description="Disordered" evidence="1">
    <location>
        <begin position="222"/>
        <end position="246"/>
    </location>
</feature>
<comment type="caution">
    <text evidence="2">The sequence shown here is derived from an EMBL/GenBank/DDBJ whole genome shotgun (WGS) entry which is preliminary data.</text>
</comment>
<evidence type="ECO:0000313" key="3">
    <source>
        <dbReference type="Proteomes" id="UP000224634"/>
    </source>
</evidence>
<dbReference type="AlphaFoldDB" id="A0A2B7XU34"/>
<sequence>MSAQHLDPLVRPREDGLQLSYQLPHRIYDAKSYPIQAPNGSTIIAYGHDLGLRIIWRGGRAFKPETPKEQPAQQQPKPNGAGNDDVIMILDSDEEEPAPEPAKAPVEFEDEEDEIDPSRPFPSVLRYLDIRLGTKVLALSVPDLIPEGVRSRLEAIPPMLSDIILLTATCADGLVKVITLPLIPPPPTMEDMTAWGVQIVTLIGGSVQAIPAGVSVTLTCRTPSDKSSQYRSQSQRRSTRSTPDPTSAAWDILVAVHSAEASGILSIYRLPITQRPGPPHPTYTLTPEPIIPTQQQYLPSPVKTMCFNPCQYPCERHSDLLLSFANGYVKTYSCLSHKALKAPTDRQNSVAGVDDKDTEGRWLITLFPEFEQDTSQRKSVVDARWVLGGKAIIVLLTDGTWGVWDVENSGLGKREQTGFLQAGNTESKTASGSISSFAVSGRVLASTPSTKTLLSAAEPSTSKSKFAPMTPSTRRFREDTLFKGSHDNISSQSTRGTISVTATSLSREGHIDESILIWHGDQNIRVPSLLSLWRSNLKSTGIFDPSSRYKPLPIANLNLLGEIQNGISQLPSFPSKHDSGKERGDQNEVAKPDILVTAEHQLIILTPGLSAPEVQETGSAMGQQKDILATGVGDQYMLKRGELDLEGMDRVLAGMTNGGGSSVNAFRSPAKAFRSPAKRKLFA</sequence>
<dbReference type="SUPFAM" id="SSF50978">
    <property type="entry name" value="WD40 repeat-like"/>
    <property type="match status" value="1"/>
</dbReference>
<dbReference type="InterPro" id="IPR015943">
    <property type="entry name" value="WD40/YVTN_repeat-like_dom_sf"/>
</dbReference>
<keyword evidence="3" id="KW-1185">Reference proteome</keyword>
<dbReference type="EMBL" id="PDNA01000120">
    <property type="protein sequence ID" value="PGH12281.1"/>
    <property type="molecule type" value="Genomic_DNA"/>
</dbReference>
<evidence type="ECO:0000313" key="2">
    <source>
        <dbReference type="EMBL" id="PGH12281.1"/>
    </source>
</evidence>
<dbReference type="STRING" id="1447883.A0A2B7XU34"/>
<gene>
    <name evidence="2" type="ORF">AJ80_06795</name>
</gene>
<dbReference type="Proteomes" id="UP000224634">
    <property type="component" value="Unassembled WGS sequence"/>
</dbReference>
<dbReference type="OrthoDB" id="5323870at2759"/>
<evidence type="ECO:0008006" key="4">
    <source>
        <dbReference type="Google" id="ProtNLM"/>
    </source>
</evidence>
<dbReference type="Gene3D" id="2.130.10.10">
    <property type="entry name" value="YVTN repeat-like/Quinoprotein amine dehydrogenase"/>
    <property type="match status" value="1"/>
</dbReference>
<protein>
    <recommendedName>
        <fullName evidence="4">Nucleoporin NUP37</fullName>
    </recommendedName>
</protein>
<name>A0A2B7XU34_POLH7</name>
<feature type="compositionally biased region" description="Low complexity" evidence="1">
    <location>
        <begin position="225"/>
        <end position="246"/>
    </location>
</feature>
<accession>A0A2B7XU34</accession>